<feature type="transmembrane region" description="Helical" evidence="6">
    <location>
        <begin position="82"/>
        <end position="105"/>
    </location>
</feature>
<dbReference type="AlphaFoldDB" id="A0AAV2S9G2"/>
<keyword evidence="3 6" id="KW-0812">Transmembrane</keyword>
<keyword evidence="4 6" id="KW-1133">Transmembrane helix</keyword>
<reference evidence="7 8" key="1">
    <citation type="submission" date="2024-05" db="EMBL/GenBank/DDBJ databases">
        <authorList>
            <person name="Wallberg A."/>
        </authorList>
    </citation>
    <scope>NUCLEOTIDE SEQUENCE [LARGE SCALE GENOMIC DNA]</scope>
</reference>
<dbReference type="PANTHER" id="PTHR22779">
    <property type="entry name" value="SD17342P"/>
    <property type="match status" value="1"/>
</dbReference>
<name>A0AAV2S9G2_MEGNR</name>
<comment type="similarity">
    <text evidence="2">Belongs to the TMEM170 family.</text>
</comment>
<evidence type="ECO:0000256" key="1">
    <source>
        <dbReference type="ARBA" id="ARBA00004141"/>
    </source>
</evidence>
<evidence type="ECO:0000256" key="2">
    <source>
        <dbReference type="ARBA" id="ARBA00006325"/>
    </source>
</evidence>
<dbReference type="EMBL" id="CAXKWB010055005">
    <property type="protein sequence ID" value="CAL4176449.1"/>
    <property type="molecule type" value="Genomic_DNA"/>
</dbReference>
<evidence type="ECO:0000256" key="3">
    <source>
        <dbReference type="ARBA" id="ARBA00022692"/>
    </source>
</evidence>
<feature type="transmembrane region" description="Helical" evidence="6">
    <location>
        <begin position="117"/>
        <end position="141"/>
    </location>
</feature>
<gene>
    <name evidence="7" type="ORF">MNOR_LOCUS34794</name>
</gene>
<organism evidence="7 8">
    <name type="scientific">Meganyctiphanes norvegica</name>
    <name type="common">Northern krill</name>
    <name type="synonym">Thysanopoda norvegica</name>
    <dbReference type="NCBI Taxonomy" id="48144"/>
    <lineage>
        <taxon>Eukaryota</taxon>
        <taxon>Metazoa</taxon>
        <taxon>Ecdysozoa</taxon>
        <taxon>Arthropoda</taxon>
        <taxon>Crustacea</taxon>
        <taxon>Multicrustacea</taxon>
        <taxon>Malacostraca</taxon>
        <taxon>Eumalacostraca</taxon>
        <taxon>Eucarida</taxon>
        <taxon>Euphausiacea</taxon>
        <taxon>Euphausiidae</taxon>
        <taxon>Meganyctiphanes</taxon>
    </lineage>
</organism>
<evidence type="ECO:0000256" key="6">
    <source>
        <dbReference type="SAM" id="Phobius"/>
    </source>
</evidence>
<evidence type="ECO:0000313" key="7">
    <source>
        <dbReference type="EMBL" id="CAL4176449.1"/>
    </source>
</evidence>
<keyword evidence="8" id="KW-1185">Reference proteome</keyword>
<comment type="subcellular location">
    <subcellularLocation>
        <location evidence="1">Membrane</location>
        <topology evidence="1">Multi-pass membrane protein</topology>
    </subcellularLocation>
</comment>
<accession>A0AAV2S9G2</accession>
<keyword evidence="5 6" id="KW-0472">Membrane</keyword>
<dbReference type="PANTHER" id="PTHR22779:SF6">
    <property type="entry name" value="SD17342P"/>
    <property type="match status" value="1"/>
</dbReference>
<comment type="caution">
    <text evidence="7">The sequence shown here is derived from an EMBL/GenBank/DDBJ whole genome shotgun (WGS) entry which is preliminary data.</text>
</comment>
<evidence type="ECO:0000313" key="8">
    <source>
        <dbReference type="Proteomes" id="UP001497623"/>
    </source>
</evidence>
<evidence type="ECO:0000256" key="4">
    <source>
        <dbReference type="ARBA" id="ARBA00022989"/>
    </source>
</evidence>
<proteinExistence type="inferred from homology"/>
<protein>
    <submittedName>
        <fullName evidence="7">Uncharacterized protein</fullName>
    </submittedName>
</protein>
<dbReference type="Proteomes" id="UP001497623">
    <property type="component" value="Unassembled WGS sequence"/>
</dbReference>
<dbReference type="GO" id="GO:0016020">
    <property type="term" value="C:membrane"/>
    <property type="evidence" value="ECO:0007669"/>
    <property type="project" value="UniProtKB-SubCell"/>
</dbReference>
<feature type="transmembrane region" description="Helical" evidence="6">
    <location>
        <begin position="147"/>
        <end position="170"/>
    </location>
</feature>
<dbReference type="Pfam" id="PF10190">
    <property type="entry name" value="Tmemb_170"/>
    <property type="match status" value="1"/>
</dbReference>
<dbReference type="InterPro" id="IPR019334">
    <property type="entry name" value="TMEM170A/B/YPR153W-like"/>
</dbReference>
<sequence length="176" mass="19878">MIMNVWSCYNSNNVARGLQRIVDSFCHNTLVILTIISLTNYGQKVWSAAAMVAYSTHNENIPLLELEEELELNKFTDLFNYIFLWAFFSIAAFHMVAGIISFAMLRKHKYGKFTTVCILLYGILTSVAMCSLTSAAISFVLHEAKITLLPIHAMVCGISQFGLFMLFSFLRPMPTL</sequence>
<evidence type="ECO:0000256" key="5">
    <source>
        <dbReference type="ARBA" id="ARBA00023136"/>
    </source>
</evidence>